<reference evidence="2 3" key="1">
    <citation type="submission" date="2024-06" db="EMBL/GenBank/DDBJ databases">
        <authorList>
            <person name="Steensen K."/>
            <person name="Seneca J."/>
            <person name="Bartlau N."/>
            <person name="Yu A.X."/>
            <person name="Polz M.F."/>
        </authorList>
    </citation>
    <scope>NUCLEOTIDE SEQUENCE [LARGE SCALE GENOMIC DNA]</scope>
    <source>
        <strain evidence="2 3">1F260</strain>
    </source>
</reference>
<keyword evidence="1" id="KW-0732">Signal</keyword>
<dbReference type="EMBL" id="JBGONM010000004">
    <property type="protein sequence ID" value="MEZ8079966.1"/>
    <property type="molecule type" value="Genomic_DNA"/>
</dbReference>
<dbReference type="Proteomes" id="UP001569154">
    <property type="component" value="Unassembled WGS sequence"/>
</dbReference>
<gene>
    <name evidence="2" type="ORF">ACED35_02515</name>
</gene>
<sequence length="119" mass="13309">MKYSFLIITLASLLFSSHSISAISYDNKIGWIAVSSSSSNQGHFVEFENHLEGVNDCREDTNHNPRILFSKDDNDILSLLLMAKSSNSRVGFYYSTSSSIPKTAGHGLVECEFINIWIK</sequence>
<organism evidence="2 3">
    <name type="scientific">Enterovibrio norvegicus</name>
    <dbReference type="NCBI Taxonomy" id="188144"/>
    <lineage>
        <taxon>Bacteria</taxon>
        <taxon>Pseudomonadati</taxon>
        <taxon>Pseudomonadota</taxon>
        <taxon>Gammaproteobacteria</taxon>
        <taxon>Vibrionales</taxon>
        <taxon>Vibrionaceae</taxon>
        <taxon>Enterovibrio</taxon>
    </lineage>
</organism>
<accession>A0ABV4KWY3</accession>
<evidence type="ECO:0000313" key="2">
    <source>
        <dbReference type="EMBL" id="MEZ8079966.1"/>
    </source>
</evidence>
<feature type="signal peptide" evidence="1">
    <location>
        <begin position="1"/>
        <end position="21"/>
    </location>
</feature>
<proteinExistence type="predicted"/>
<comment type="caution">
    <text evidence="2">The sequence shown here is derived from an EMBL/GenBank/DDBJ whole genome shotgun (WGS) entry which is preliminary data.</text>
</comment>
<feature type="chain" id="PRO_5045768897" evidence="1">
    <location>
        <begin position="22"/>
        <end position="119"/>
    </location>
</feature>
<evidence type="ECO:0000256" key="1">
    <source>
        <dbReference type="SAM" id="SignalP"/>
    </source>
</evidence>
<protein>
    <submittedName>
        <fullName evidence="2">Uncharacterized protein</fullName>
    </submittedName>
</protein>
<keyword evidence="3" id="KW-1185">Reference proteome</keyword>
<evidence type="ECO:0000313" key="3">
    <source>
        <dbReference type="Proteomes" id="UP001569154"/>
    </source>
</evidence>
<name>A0ABV4KWY3_9GAMM</name>
<dbReference type="RefSeq" id="WP_083257303.1">
    <property type="nucleotide sequence ID" value="NZ_AJYG02000047.1"/>
</dbReference>